<dbReference type="Proteomes" id="UP000594262">
    <property type="component" value="Unplaced"/>
</dbReference>
<dbReference type="InterPro" id="IPR003598">
    <property type="entry name" value="Ig_sub2"/>
</dbReference>
<feature type="chain" id="PRO_5029613062" evidence="9">
    <location>
        <begin position="26"/>
        <end position="1468"/>
    </location>
</feature>
<keyword evidence="5" id="KW-0325">Glycoprotein</keyword>
<feature type="domain" description="Fibronectin type-III" evidence="11">
    <location>
        <begin position="945"/>
        <end position="1041"/>
    </location>
</feature>
<feature type="domain" description="Ig-like" evidence="10">
    <location>
        <begin position="253"/>
        <end position="333"/>
    </location>
</feature>
<dbReference type="PANTHER" id="PTHR11640">
    <property type="entry name" value="NEPHRIN"/>
    <property type="match status" value="1"/>
</dbReference>
<evidence type="ECO:0000256" key="9">
    <source>
        <dbReference type="SAM" id="SignalP"/>
    </source>
</evidence>
<keyword evidence="2" id="KW-0677">Repeat</keyword>
<dbReference type="InterPro" id="IPR003599">
    <property type="entry name" value="Ig_sub"/>
</dbReference>
<dbReference type="SMART" id="SM00409">
    <property type="entry name" value="IG"/>
    <property type="match status" value="8"/>
</dbReference>
<feature type="domain" description="Ig-like" evidence="10">
    <location>
        <begin position="835"/>
        <end position="931"/>
    </location>
</feature>
<evidence type="ECO:0000256" key="4">
    <source>
        <dbReference type="ARBA" id="ARBA00023157"/>
    </source>
</evidence>
<dbReference type="InterPro" id="IPR051275">
    <property type="entry name" value="Cell_adhesion_signaling"/>
</dbReference>
<feature type="signal peptide" evidence="9">
    <location>
        <begin position="1"/>
        <end position="25"/>
    </location>
</feature>
<feature type="transmembrane region" description="Helical" evidence="8">
    <location>
        <begin position="1174"/>
        <end position="1197"/>
    </location>
</feature>
<feature type="domain" description="Ig-like" evidence="10">
    <location>
        <begin position="747"/>
        <end position="828"/>
    </location>
</feature>
<dbReference type="InterPro" id="IPR036179">
    <property type="entry name" value="Ig-like_dom_sf"/>
</dbReference>
<feature type="compositionally biased region" description="Polar residues" evidence="7">
    <location>
        <begin position="1306"/>
        <end position="1316"/>
    </location>
</feature>
<feature type="compositionally biased region" description="Polar residues" evidence="7">
    <location>
        <begin position="1436"/>
        <end position="1445"/>
    </location>
</feature>
<dbReference type="EnsemblMetazoa" id="CLYHEMT014741.1">
    <property type="protein sequence ID" value="CLYHEMP014741.1"/>
    <property type="gene ID" value="CLYHEMG014741"/>
</dbReference>
<dbReference type="InterPro" id="IPR036116">
    <property type="entry name" value="FN3_sf"/>
</dbReference>
<evidence type="ECO:0000256" key="1">
    <source>
        <dbReference type="ARBA" id="ARBA00004479"/>
    </source>
</evidence>
<dbReference type="SUPFAM" id="SSF49265">
    <property type="entry name" value="Fibronectin type III"/>
    <property type="match status" value="1"/>
</dbReference>
<dbReference type="OrthoDB" id="6021824at2759"/>
<keyword evidence="8" id="KW-0812">Transmembrane</keyword>
<reference evidence="12" key="1">
    <citation type="submission" date="2021-01" db="UniProtKB">
        <authorList>
            <consortium name="EnsemblMetazoa"/>
        </authorList>
    </citation>
    <scope>IDENTIFICATION</scope>
</reference>
<dbReference type="SMART" id="SM00408">
    <property type="entry name" value="IGc2"/>
    <property type="match status" value="8"/>
</dbReference>
<proteinExistence type="predicted"/>
<evidence type="ECO:0000256" key="3">
    <source>
        <dbReference type="ARBA" id="ARBA00023136"/>
    </source>
</evidence>
<keyword evidence="6" id="KW-0393">Immunoglobulin domain</keyword>
<dbReference type="GO" id="GO:0098609">
    <property type="term" value="P:cell-cell adhesion"/>
    <property type="evidence" value="ECO:0007669"/>
    <property type="project" value="TreeGrafter"/>
</dbReference>
<keyword evidence="4" id="KW-1015">Disulfide bond</keyword>
<accession>A0A7M5WXQ3</accession>
<feature type="region of interest" description="Disordered" evidence="7">
    <location>
        <begin position="1227"/>
        <end position="1468"/>
    </location>
</feature>
<dbReference type="PROSITE" id="PS50853">
    <property type="entry name" value="FN3"/>
    <property type="match status" value="1"/>
</dbReference>
<dbReference type="Pfam" id="PF07679">
    <property type="entry name" value="I-set"/>
    <property type="match status" value="1"/>
</dbReference>
<evidence type="ECO:0000256" key="6">
    <source>
        <dbReference type="ARBA" id="ARBA00023319"/>
    </source>
</evidence>
<dbReference type="SUPFAM" id="SSF48726">
    <property type="entry name" value="Immunoglobulin"/>
    <property type="match status" value="8"/>
</dbReference>
<keyword evidence="8" id="KW-1133">Transmembrane helix</keyword>
<keyword evidence="9" id="KW-0732">Signal</keyword>
<dbReference type="CDD" id="cd00063">
    <property type="entry name" value="FN3"/>
    <property type="match status" value="1"/>
</dbReference>
<feature type="domain" description="Ig-like" evidence="10">
    <location>
        <begin position="351"/>
        <end position="444"/>
    </location>
</feature>
<feature type="domain" description="Ig-like" evidence="10">
    <location>
        <begin position="457"/>
        <end position="545"/>
    </location>
</feature>
<dbReference type="GO" id="GO:0050839">
    <property type="term" value="F:cell adhesion molecule binding"/>
    <property type="evidence" value="ECO:0007669"/>
    <property type="project" value="TreeGrafter"/>
</dbReference>
<organism evidence="12 13">
    <name type="scientific">Clytia hemisphaerica</name>
    <dbReference type="NCBI Taxonomy" id="252671"/>
    <lineage>
        <taxon>Eukaryota</taxon>
        <taxon>Metazoa</taxon>
        <taxon>Cnidaria</taxon>
        <taxon>Hydrozoa</taxon>
        <taxon>Hydroidolina</taxon>
        <taxon>Leptothecata</taxon>
        <taxon>Obeliida</taxon>
        <taxon>Clytiidae</taxon>
        <taxon>Clytia</taxon>
    </lineage>
</organism>
<evidence type="ECO:0000256" key="5">
    <source>
        <dbReference type="ARBA" id="ARBA00023180"/>
    </source>
</evidence>
<protein>
    <submittedName>
        <fullName evidence="12">Uncharacterized protein</fullName>
    </submittedName>
</protein>
<dbReference type="RefSeq" id="XP_066910768.1">
    <property type="nucleotide sequence ID" value="XM_067054667.1"/>
</dbReference>
<dbReference type="Gene3D" id="2.60.40.10">
    <property type="entry name" value="Immunoglobulins"/>
    <property type="match status" value="9"/>
</dbReference>
<dbReference type="PROSITE" id="PS50835">
    <property type="entry name" value="IG_LIKE"/>
    <property type="match status" value="8"/>
</dbReference>
<evidence type="ECO:0000313" key="13">
    <source>
        <dbReference type="Proteomes" id="UP000594262"/>
    </source>
</evidence>
<dbReference type="Pfam" id="PF13927">
    <property type="entry name" value="Ig_3"/>
    <property type="match status" value="7"/>
</dbReference>
<comment type="subcellular location">
    <subcellularLocation>
        <location evidence="1">Membrane</location>
        <topology evidence="1">Single-pass type I membrane protein</topology>
    </subcellularLocation>
</comment>
<evidence type="ECO:0000259" key="10">
    <source>
        <dbReference type="PROSITE" id="PS50835"/>
    </source>
</evidence>
<keyword evidence="3 8" id="KW-0472">Membrane</keyword>
<dbReference type="InterPro" id="IPR007110">
    <property type="entry name" value="Ig-like_dom"/>
</dbReference>
<sequence length="1468" mass="164439">MYINLNGLFFISWLLASMSRQIVNAQQKLEPEKARVVVRQSERLSMKWKANFALGDQDLLRLFFKRPGQDFGRQPIAQVSKTSTIKNKQTPEFYNKISNLAIINSRSNGFDFEITISGMTILEEGIYQLRRIDTSLTEPNIESQIEAGVIVPPKIIKDPLEITEQENKDFQLKCKVNAGNPKPLTFQWVFKSPDDDAKDDPKPVTDKIKAMDTLYKNFTKLSYKDAGTYTCIVSNGYNEEDSYDIVFKVLHKPYILYKPFNTTVFESDGAKEMNCEARGNPPTTGYTWYKGYPTRVEIKSNTDNLIIENNGKRLRFINPTREMATMYSCQGRNKYGPGDPEGAYLIVTYVPEPVRFPDHLDKEASVNQGHNVTIRCESDAVPAATYQWYRKYKDARGQVREEKLGSPNQSGKLTLYNVQVNETGEYKCIAYNYPNQKNKDQRYSKQDTMEVKVLYGPLRTNITANGYNQSRIEVQIEENKPVTIECKSDSEPAALYNIQLNGRQLNTDNSVGSVTIDRMQISDEGDYICVASNPKLGTKEQRKIKILVAIRPQPQPPFPKGLVTAVERATVQIKCYFTGRPAPKVFWTRDGLNITKFDDGVITKSYSSNQPNPNDRVRSVVAILQFTGIRSRDEGKYACVAYNGGGRATAGVQMVVNYPPKFLSPLKNYTVKELASDIAFSCTVNAKPNNALSYRWFFNGRETSKTTQDFVVKIAKKENTGSYMCQASNTVGSTNSTIGTLLVTYKPEITSITGKQIADLTSSLTLTCNVIGVPKPEIKWQKRGDLEIKGYGNSLRLENIKVEDKGVYSCIATNEVDGQQVSATDTVDVLVRHTPVISTTSPADTKIGVDQGTTVTLTCKAEGYPVPKIFWKEKGSTGNLLDGVGIYNIREVSTLFGIESKLTFIVKQIGDEYVCTAQNALGEVAQDFAVLAKGRPEPPVRINTPTDHLQATYPIAVNITITWIPGFSGGHPVEFILYYKEKNDLFAEKSPRELRIGQAQENRYVFTNRKPSTTYEFAMSAKNMMGTSTKSSAIEFKTSDAPPSVADVDFNLGTDGKTIIVSWLITKEPKPQTNPQANSRQKRDLPDNRLKWDYALIKYQTTIEDEWTTEKITDIPSNGTYVVQGLDESESYNIYFLLYDSRGNFAPPVGVSDPIKMGDPTAAPRSAGLSQTDIIAIGVGCGGALLLLLVIVLFICIHKRKNDDKMSHNPHVQVDIPIDTIKNGDYIRSSYPETGPYDADSTIIDDSSKSPPPEYDSNLHHYADPPSRDYGDNVHRPESYLPGPQDPTPSYTSFGRLPKKDKRDYNNYSRSMNQLNHGPRPSEISRNNRYSVDNLDDYPESPYERDAHQPLLKNNRPPPPASNIRNSRGRLSSDEDMPEPPYTNDHLRSPPSDEGALNRAPGAFNAQRFKKPSAKTYDQPPPPPPNGFHQGVNGRDSPTPSSIASSKPYRSDNEYIDEQDDKYVGFLV</sequence>
<dbReference type="CDD" id="cd00096">
    <property type="entry name" value="Ig"/>
    <property type="match status" value="5"/>
</dbReference>
<feature type="domain" description="Ig-like" evidence="10">
    <location>
        <begin position="153"/>
        <end position="244"/>
    </location>
</feature>
<dbReference type="InterPro" id="IPR013783">
    <property type="entry name" value="Ig-like_fold"/>
</dbReference>
<dbReference type="PANTHER" id="PTHR11640:SF31">
    <property type="entry name" value="IRREGULAR CHIASM C-ROUGHEST PROTEIN-RELATED"/>
    <property type="match status" value="1"/>
</dbReference>
<evidence type="ECO:0000256" key="2">
    <source>
        <dbReference type="ARBA" id="ARBA00022737"/>
    </source>
</evidence>
<dbReference type="InterPro" id="IPR003961">
    <property type="entry name" value="FN3_dom"/>
</dbReference>
<dbReference type="InterPro" id="IPR013098">
    <property type="entry name" value="Ig_I-set"/>
</dbReference>
<dbReference type="GeneID" id="136798078"/>
<evidence type="ECO:0000256" key="7">
    <source>
        <dbReference type="SAM" id="MobiDB-lite"/>
    </source>
</evidence>
<dbReference type="GO" id="GO:0005886">
    <property type="term" value="C:plasma membrane"/>
    <property type="evidence" value="ECO:0007669"/>
    <property type="project" value="TreeGrafter"/>
</dbReference>
<feature type="domain" description="Ig-like" evidence="10">
    <location>
        <begin position="552"/>
        <end position="657"/>
    </location>
</feature>
<evidence type="ECO:0000313" key="12">
    <source>
        <dbReference type="EnsemblMetazoa" id="CLYHEMP014741.1"/>
    </source>
</evidence>
<feature type="domain" description="Ig-like" evidence="10">
    <location>
        <begin position="660"/>
        <end position="744"/>
    </location>
</feature>
<dbReference type="SMART" id="SM00060">
    <property type="entry name" value="FN3"/>
    <property type="match status" value="2"/>
</dbReference>
<name>A0A7M5WXQ3_9CNID</name>
<keyword evidence="13" id="KW-1185">Reference proteome</keyword>
<dbReference type="GO" id="GO:0005911">
    <property type="term" value="C:cell-cell junction"/>
    <property type="evidence" value="ECO:0007669"/>
    <property type="project" value="TreeGrafter"/>
</dbReference>
<evidence type="ECO:0000256" key="8">
    <source>
        <dbReference type="SAM" id="Phobius"/>
    </source>
</evidence>
<evidence type="ECO:0000259" key="11">
    <source>
        <dbReference type="PROSITE" id="PS50853"/>
    </source>
</evidence>
<feature type="compositionally biased region" description="Basic and acidic residues" evidence="7">
    <location>
        <begin position="1257"/>
        <end position="1278"/>
    </location>
</feature>